<protein>
    <submittedName>
        <fullName evidence="2">50S ribosome-binding GTPase</fullName>
    </submittedName>
</protein>
<dbReference type="RefSeq" id="WP_257743681.1">
    <property type="nucleotide sequence ID" value="NZ_CP096115.1"/>
</dbReference>
<dbReference type="GO" id="GO:0005886">
    <property type="term" value="C:plasma membrane"/>
    <property type="evidence" value="ECO:0007669"/>
    <property type="project" value="TreeGrafter"/>
</dbReference>
<organism evidence="2 3">
    <name type="scientific">Methanoplanus endosymbiosus</name>
    <dbReference type="NCBI Taxonomy" id="33865"/>
    <lineage>
        <taxon>Archaea</taxon>
        <taxon>Methanobacteriati</taxon>
        <taxon>Methanobacteriota</taxon>
        <taxon>Stenosarchaea group</taxon>
        <taxon>Methanomicrobia</taxon>
        <taxon>Methanomicrobiales</taxon>
        <taxon>Methanomicrobiaceae</taxon>
        <taxon>Methanoplanus</taxon>
    </lineage>
</organism>
<keyword evidence="3" id="KW-1185">Reference proteome</keyword>
<dbReference type="InterPro" id="IPR050860">
    <property type="entry name" value="FeoB_GTPase"/>
</dbReference>
<dbReference type="InterPro" id="IPR005225">
    <property type="entry name" value="Small_GTP-bd"/>
</dbReference>
<dbReference type="PANTHER" id="PTHR43185:SF1">
    <property type="entry name" value="FE(2+) TRANSPORTER FEOB"/>
    <property type="match status" value="1"/>
</dbReference>
<dbReference type="EMBL" id="CP096115">
    <property type="protein sequence ID" value="UUX93543.1"/>
    <property type="molecule type" value="Genomic_DNA"/>
</dbReference>
<dbReference type="NCBIfam" id="TIGR00231">
    <property type="entry name" value="small_GTP"/>
    <property type="match status" value="1"/>
</dbReference>
<dbReference type="GO" id="GO:0005525">
    <property type="term" value="F:GTP binding"/>
    <property type="evidence" value="ECO:0007669"/>
    <property type="project" value="InterPro"/>
</dbReference>
<dbReference type="AlphaFoldDB" id="A0A9E7PNI1"/>
<evidence type="ECO:0000259" key="1">
    <source>
        <dbReference type="PROSITE" id="PS51711"/>
    </source>
</evidence>
<dbReference type="Gene3D" id="3.40.50.300">
    <property type="entry name" value="P-loop containing nucleotide triphosphate hydrolases"/>
    <property type="match status" value="1"/>
</dbReference>
<feature type="domain" description="FeoB-type G" evidence="1">
    <location>
        <begin position="9"/>
        <end position="171"/>
    </location>
</feature>
<dbReference type="InterPro" id="IPR027417">
    <property type="entry name" value="P-loop_NTPase"/>
</dbReference>
<dbReference type="Proteomes" id="UP001060368">
    <property type="component" value="Chromosome"/>
</dbReference>
<dbReference type="InterPro" id="IPR030389">
    <property type="entry name" value="G_FEOB_dom"/>
</dbReference>
<gene>
    <name evidence="2" type="ORF">L6E24_05350</name>
</gene>
<reference evidence="2" key="1">
    <citation type="submission" date="2022-04" db="EMBL/GenBank/DDBJ databases">
        <title>Complete genome of Methanoplanus endosymbiosus DSM 3599.</title>
        <authorList>
            <person name="Chen S.-C."/>
            <person name="You Y.-T."/>
            <person name="Zhou Y.-Z."/>
            <person name="Lai M.-C."/>
        </authorList>
    </citation>
    <scope>NUCLEOTIDE SEQUENCE</scope>
    <source>
        <strain evidence="2">DSM 3599</strain>
    </source>
</reference>
<sequence length="204" mass="21945">MAGNKNKDKEKILMVGNPNVGKSALFNRLTGADATVSNYPGTTVDYTKGMLETSEIIYEITDVPGMYSLEPKDGAEEVALKILENNRDATILMVLDATRVERGLYLALEVIERGYRAVLVINMIDAAHEKGVSVDIYNLQKILGIPVITTSALSGEGLLDLTDRIRYAQASDIELIEKRAKGEVTEEESKGGCAGCGLCGGGCI</sequence>
<proteinExistence type="predicted"/>
<dbReference type="KEGG" id="mend:L6E24_05350"/>
<evidence type="ECO:0000313" key="2">
    <source>
        <dbReference type="EMBL" id="UUX93543.1"/>
    </source>
</evidence>
<dbReference type="PANTHER" id="PTHR43185">
    <property type="entry name" value="FERROUS IRON TRANSPORT PROTEIN B"/>
    <property type="match status" value="1"/>
</dbReference>
<dbReference type="PRINTS" id="PR00326">
    <property type="entry name" value="GTP1OBG"/>
</dbReference>
<dbReference type="GeneID" id="74307102"/>
<dbReference type="SUPFAM" id="SSF52540">
    <property type="entry name" value="P-loop containing nucleoside triphosphate hydrolases"/>
    <property type="match status" value="1"/>
</dbReference>
<dbReference type="GO" id="GO:0015093">
    <property type="term" value="F:ferrous iron transmembrane transporter activity"/>
    <property type="evidence" value="ECO:0007669"/>
    <property type="project" value="TreeGrafter"/>
</dbReference>
<name>A0A9E7PNI1_9EURY</name>
<evidence type="ECO:0000313" key="3">
    <source>
        <dbReference type="Proteomes" id="UP001060368"/>
    </source>
</evidence>
<dbReference type="Pfam" id="PF02421">
    <property type="entry name" value="FeoB_N"/>
    <property type="match status" value="1"/>
</dbReference>
<dbReference type="InterPro" id="IPR006073">
    <property type="entry name" value="GTP-bd"/>
</dbReference>
<accession>A0A9E7PNI1</accession>
<dbReference type="PROSITE" id="PS51711">
    <property type="entry name" value="G_FEOB"/>
    <property type="match status" value="1"/>
</dbReference>